<accession>A0ABD1MJU1</accession>
<dbReference type="InterPro" id="IPR027417">
    <property type="entry name" value="P-loop_NTPase"/>
</dbReference>
<dbReference type="Gene3D" id="3.40.50.300">
    <property type="entry name" value="P-loop containing nucleotide triphosphate hydrolases"/>
    <property type="match status" value="1"/>
</dbReference>
<dbReference type="InterPro" id="IPR001487">
    <property type="entry name" value="Bromodomain"/>
</dbReference>
<dbReference type="Pfam" id="PF00176">
    <property type="entry name" value="SNF2-rel_dom"/>
    <property type="match status" value="1"/>
</dbReference>
<feature type="region of interest" description="Disordered" evidence="3">
    <location>
        <begin position="396"/>
        <end position="419"/>
    </location>
</feature>
<dbReference type="SMART" id="SM00490">
    <property type="entry name" value="HELICc"/>
    <property type="match status" value="1"/>
</dbReference>
<feature type="compositionally biased region" description="Basic residues" evidence="3">
    <location>
        <begin position="401"/>
        <end position="411"/>
    </location>
</feature>
<dbReference type="SUPFAM" id="SSF47370">
    <property type="entry name" value="Bromodomain"/>
    <property type="match status" value="1"/>
</dbReference>
<feature type="compositionally biased region" description="Low complexity" evidence="3">
    <location>
        <begin position="937"/>
        <end position="951"/>
    </location>
</feature>
<dbReference type="Gene3D" id="1.20.920.10">
    <property type="entry name" value="Bromodomain-like"/>
    <property type="match status" value="1"/>
</dbReference>
<evidence type="ECO:0000256" key="1">
    <source>
        <dbReference type="ARBA" id="ARBA00022801"/>
    </source>
</evidence>
<name>A0ABD1MJU1_9FABA</name>
<evidence type="ECO:0000256" key="3">
    <source>
        <dbReference type="SAM" id="MobiDB-lite"/>
    </source>
</evidence>
<evidence type="ECO:0000259" key="4">
    <source>
        <dbReference type="PROSITE" id="PS51194"/>
    </source>
</evidence>
<dbReference type="FunFam" id="3.40.50.300:FF:000762">
    <property type="entry name" value="ATP-dependent helicase BRM"/>
    <property type="match status" value="1"/>
</dbReference>
<gene>
    <name evidence="5" type="ORF">Fmac_010432</name>
</gene>
<dbReference type="InterPro" id="IPR000330">
    <property type="entry name" value="SNF2_N"/>
</dbReference>
<protein>
    <recommendedName>
        <fullName evidence="4">Helicase C-terminal domain-containing protein</fullName>
    </recommendedName>
</protein>
<dbReference type="SMART" id="SM00297">
    <property type="entry name" value="BROMO"/>
    <property type="match status" value="1"/>
</dbReference>
<keyword evidence="6" id="KW-1185">Reference proteome</keyword>
<organism evidence="5 6">
    <name type="scientific">Flemingia macrophylla</name>
    <dbReference type="NCBI Taxonomy" id="520843"/>
    <lineage>
        <taxon>Eukaryota</taxon>
        <taxon>Viridiplantae</taxon>
        <taxon>Streptophyta</taxon>
        <taxon>Embryophyta</taxon>
        <taxon>Tracheophyta</taxon>
        <taxon>Spermatophyta</taxon>
        <taxon>Magnoliopsida</taxon>
        <taxon>eudicotyledons</taxon>
        <taxon>Gunneridae</taxon>
        <taxon>Pentapetalae</taxon>
        <taxon>rosids</taxon>
        <taxon>fabids</taxon>
        <taxon>Fabales</taxon>
        <taxon>Fabaceae</taxon>
        <taxon>Papilionoideae</taxon>
        <taxon>50 kb inversion clade</taxon>
        <taxon>NPAAA clade</taxon>
        <taxon>indigoferoid/millettioid clade</taxon>
        <taxon>Phaseoleae</taxon>
        <taxon>Flemingia</taxon>
    </lineage>
</organism>
<feature type="region of interest" description="Disordered" evidence="3">
    <location>
        <begin position="621"/>
        <end position="699"/>
    </location>
</feature>
<sequence length="1004" mass="113686">MLRRRVEDVEGSLPPKISIVLKCKMSAVQSAIYDWVKSTGTLRLDPDDEKRKLHKNPSYQVKQYKTLNNRCMELRKTCNHPLLNYPFFSDLSKDFIVRSCGKLWILDRILIKLQRTGHRVLLFSTMTKLLDILEEYLQWRRLVYRRIDGTTSLEDRESAIVDFNSPDSDCFIFLLSIRAAGRGLNLQSADTVVIYDPDPNPKNEEQAVARAHRIGQKREVKVIYMEAVVDKIASHQKEDELRSGGNVDLEDELAGKDRYVGSIESLIRNNIQQYKIDMADEVINAGRFDQRTTHEERRMTLETLLHDEERYQETVHDVPSLPEVNRMIARSKEEIELFDQMDDELDWIEEMTRYDHVPKWLRANTREVNAAIAALSKRPSKNTLLGGSIGIESTEFGSERKRGRPKGKKHPNYKELDDEILEYSEVSSDEKDGYAHEEGEIGEFDDDGYSVADGAQTIDKDQLEDGLLCDGRYEFPQSLESARNNQMVEEAGSPGSSSDSQRLTQIVSPSVSSQKFGSLSALDARPSSISKRMTDELEEGEIAVSGDSHMDHQQSGSWIHDRDEGEDEQVLQQPKIKRKRSLRVRPRHATEKQEEKSGNEMASSHLAVQADHKYQAQLRTDPESKSFGDSNTSKHEQNTPCLKNKRTLPSRRVANISKIHGSPKSSRLNSMSAPSQDGEHSRESWEGKPINSSGSSAHGTKMTEIIQRRCKNVISKLQRRIDKEGHEIVPLLTDLWKRIETSGYSGGSGNSLLDLRKIDQRIDKFEYNGATELVFDVQFMLKSAMHFYGFSHEVRTEARKVHDLFFDILKIAFPDTDFRDARSALSFSSQVATCMVTSPRQAAVSQSKRHRLINEMETESHPSQRSLQRGSASSGENTRIKVHLPQRESRTGSGGGSSTKEQHQQDDSPLRAHPGELVVCKKRRNERDKSLVKPKTGPVSVSPSRMRSPGSCSVPKDARLTQQGGSHAQGWVGQPSQQSNGSLGWAKPVKRLRTDSGKRRPSHT</sequence>
<dbReference type="EMBL" id="JBGMDY010000004">
    <property type="protein sequence ID" value="KAL2335986.1"/>
    <property type="molecule type" value="Genomic_DNA"/>
</dbReference>
<dbReference type="PANTHER" id="PTHR10799">
    <property type="entry name" value="SNF2/RAD54 HELICASE FAMILY"/>
    <property type="match status" value="1"/>
</dbReference>
<dbReference type="InterPro" id="IPR049730">
    <property type="entry name" value="SNF2/RAD54-like_C"/>
</dbReference>
<evidence type="ECO:0000256" key="2">
    <source>
        <dbReference type="ARBA" id="ARBA00023117"/>
    </source>
</evidence>
<feature type="compositionally biased region" description="Basic and acidic residues" evidence="3">
    <location>
        <begin position="621"/>
        <end position="637"/>
    </location>
</feature>
<dbReference type="InterPro" id="IPR036427">
    <property type="entry name" value="Bromodomain-like_sf"/>
</dbReference>
<dbReference type="AlphaFoldDB" id="A0ABD1MJU1"/>
<feature type="compositionally biased region" description="Basic and acidic residues" evidence="3">
    <location>
        <begin position="900"/>
        <end position="914"/>
    </location>
</feature>
<reference evidence="5 6" key="1">
    <citation type="submission" date="2024-08" db="EMBL/GenBank/DDBJ databases">
        <title>Insights into the chromosomal genome structure of Flemingia macrophylla.</title>
        <authorList>
            <person name="Ding Y."/>
            <person name="Zhao Y."/>
            <person name="Bi W."/>
            <person name="Wu M."/>
            <person name="Zhao G."/>
            <person name="Gong Y."/>
            <person name="Li W."/>
            <person name="Zhang P."/>
        </authorList>
    </citation>
    <scope>NUCLEOTIDE SEQUENCE [LARGE SCALE GENOMIC DNA]</scope>
    <source>
        <strain evidence="5">DYQJB</strain>
        <tissue evidence="5">Leaf</tissue>
    </source>
</reference>
<feature type="region of interest" description="Disordered" evidence="3">
    <location>
        <begin position="488"/>
        <end position="523"/>
    </location>
</feature>
<comment type="caution">
    <text evidence="5">The sequence shown here is derived from an EMBL/GenBank/DDBJ whole genome shotgun (WGS) entry which is preliminary data.</text>
</comment>
<evidence type="ECO:0000313" key="6">
    <source>
        <dbReference type="Proteomes" id="UP001603857"/>
    </source>
</evidence>
<dbReference type="SUPFAM" id="SSF52540">
    <property type="entry name" value="P-loop containing nucleoside triphosphate hydrolases"/>
    <property type="match status" value="1"/>
</dbReference>
<dbReference type="PROSITE" id="PS51194">
    <property type="entry name" value="HELICASE_CTER"/>
    <property type="match status" value="1"/>
</dbReference>
<feature type="domain" description="Helicase C-terminal" evidence="4">
    <location>
        <begin position="105"/>
        <end position="282"/>
    </location>
</feature>
<dbReference type="CDD" id="cd18793">
    <property type="entry name" value="SF2_C_SNF"/>
    <property type="match status" value="1"/>
</dbReference>
<dbReference type="GO" id="GO:0016787">
    <property type="term" value="F:hydrolase activity"/>
    <property type="evidence" value="ECO:0007669"/>
    <property type="project" value="UniProtKB-KW"/>
</dbReference>
<proteinExistence type="predicted"/>
<feature type="compositionally biased region" description="Polar residues" evidence="3">
    <location>
        <begin position="863"/>
        <end position="877"/>
    </location>
</feature>
<dbReference type="InterPro" id="IPR001650">
    <property type="entry name" value="Helicase_C-like"/>
</dbReference>
<dbReference type="FunFam" id="1.20.920.10:FF:000038">
    <property type="entry name" value="Brahma1"/>
    <property type="match status" value="1"/>
</dbReference>
<feature type="region of interest" description="Disordered" evidence="3">
    <location>
        <begin position="542"/>
        <end position="604"/>
    </location>
</feature>
<evidence type="ECO:0000313" key="5">
    <source>
        <dbReference type="EMBL" id="KAL2335986.1"/>
    </source>
</evidence>
<feature type="region of interest" description="Disordered" evidence="3">
    <location>
        <begin position="855"/>
        <end position="1004"/>
    </location>
</feature>
<dbReference type="Proteomes" id="UP001603857">
    <property type="component" value="Unassembled WGS sequence"/>
</dbReference>
<keyword evidence="2" id="KW-0103">Bromodomain</keyword>
<keyword evidence="1" id="KW-0378">Hydrolase</keyword>
<feature type="compositionally biased region" description="Basic and acidic residues" evidence="3">
    <location>
        <begin position="677"/>
        <end position="686"/>
    </location>
</feature>
<feature type="compositionally biased region" description="Polar residues" evidence="3">
    <location>
        <begin position="663"/>
        <end position="675"/>
    </location>
</feature>
<feature type="compositionally biased region" description="Basic and acidic residues" evidence="3">
    <location>
        <begin position="588"/>
        <end position="598"/>
    </location>
</feature>
<dbReference type="Pfam" id="PF00271">
    <property type="entry name" value="Helicase_C"/>
    <property type="match status" value="1"/>
</dbReference>
<feature type="compositionally biased region" description="Polar residues" evidence="3">
    <location>
        <begin position="494"/>
        <end position="517"/>
    </location>
</feature>
<feature type="compositionally biased region" description="Basic residues" evidence="3">
    <location>
        <begin position="575"/>
        <end position="587"/>
    </location>
</feature>